<feature type="domain" description="DUF4220" evidence="2">
    <location>
        <begin position="129"/>
        <end position="488"/>
    </location>
</feature>
<dbReference type="EMBL" id="AGNK02004253">
    <property type="status" value="NOT_ANNOTATED_CDS"/>
    <property type="molecule type" value="Genomic_DNA"/>
</dbReference>
<feature type="transmembrane region" description="Helical" evidence="1">
    <location>
        <begin position="20"/>
        <end position="44"/>
    </location>
</feature>
<evidence type="ECO:0000313" key="4">
    <source>
        <dbReference type="Proteomes" id="UP000004995"/>
    </source>
</evidence>
<organism evidence="3 4">
    <name type="scientific">Setaria italica</name>
    <name type="common">Foxtail millet</name>
    <name type="synonym">Panicum italicum</name>
    <dbReference type="NCBI Taxonomy" id="4555"/>
    <lineage>
        <taxon>Eukaryota</taxon>
        <taxon>Viridiplantae</taxon>
        <taxon>Streptophyta</taxon>
        <taxon>Embryophyta</taxon>
        <taxon>Tracheophyta</taxon>
        <taxon>Spermatophyta</taxon>
        <taxon>Magnoliopsida</taxon>
        <taxon>Liliopsida</taxon>
        <taxon>Poales</taxon>
        <taxon>Poaceae</taxon>
        <taxon>PACMAD clade</taxon>
        <taxon>Panicoideae</taxon>
        <taxon>Panicodae</taxon>
        <taxon>Paniceae</taxon>
        <taxon>Cenchrinae</taxon>
        <taxon>Setaria</taxon>
    </lineage>
</organism>
<keyword evidence="4" id="KW-1185">Reference proteome</keyword>
<dbReference type="Gramene" id="KQK96756">
    <property type="protein sequence ID" value="KQK96756"/>
    <property type="gene ID" value="SETIT_011856mg"/>
</dbReference>
<name>K3YCB1_SETIT</name>
<feature type="transmembrane region" description="Helical" evidence="1">
    <location>
        <begin position="729"/>
        <end position="749"/>
    </location>
</feature>
<feature type="transmembrane region" description="Helical" evidence="1">
    <location>
        <begin position="431"/>
        <end position="450"/>
    </location>
</feature>
<reference evidence="4" key="1">
    <citation type="journal article" date="2012" name="Nat. Biotechnol.">
        <title>Reference genome sequence of the model plant Setaria.</title>
        <authorList>
            <person name="Bennetzen J.L."/>
            <person name="Schmutz J."/>
            <person name="Wang H."/>
            <person name="Percifield R."/>
            <person name="Hawkins J."/>
            <person name="Pontaroli A.C."/>
            <person name="Estep M."/>
            <person name="Feng L."/>
            <person name="Vaughn J.N."/>
            <person name="Grimwood J."/>
            <person name="Jenkins J."/>
            <person name="Barry K."/>
            <person name="Lindquist E."/>
            <person name="Hellsten U."/>
            <person name="Deshpande S."/>
            <person name="Wang X."/>
            <person name="Wu X."/>
            <person name="Mitros T."/>
            <person name="Triplett J."/>
            <person name="Yang X."/>
            <person name="Ye C.Y."/>
            <person name="Mauro-Herrera M."/>
            <person name="Wang L."/>
            <person name="Li P."/>
            <person name="Sharma M."/>
            <person name="Sharma R."/>
            <person name="Ronald P.C."/>
            <person name="Panaud O."/>
            <person name="Kellogg E.A."/>
            <person name="Brutnell T.P."/>
            <person name="Doust A.N."/>
            <person name="Tuskan G.A."/>
            <person name="Rokhsar D."/>
            <person name="Devos K.M."/>
        </authorList>
    </citation>
    <scope>NUCLEOTIDE SEQUENCE [LARGE SCALE GENOMIC DNA]</scope>
    <source>
        <strain evidence="4">cv. Yugu1</strain>
    </source>
</reference>
<dbReference type="Pfam" id="PF13968">
    <property type="entry name" value="DUF4220"/>
    <property type="match status" value="1"/>
</dbReference>
<evidence type="ECO:0000259" key="2">
    <source>
        <dbReference type="Pfam" id="PF13968"/>
    </source>
</evidence>
<dbReference type="AlphaFoldDB" id="K3YCB1"/>
<keyword evidence="1" id="KW-0812">Transmembrane</keyword>
<feature type="transmembrane region" description="Helical" evidence="1">
    <location>
        <begin position="128"/>
        <end position="154"/>
    </location>
</feature>
<feature type="transmembrane region" description="Helical" evidence="1">
    <location>
        <begin position="406"/>
        <end position="425"/>
    </location>
</feature>
<dbReference type="EnsemblPlants" id="KQK96756">
    <property type="protein sequence ID" value="KQK96756"/>
    <property type="gene ID" value="SETIT_011856mg"/>
</dbReference>
<proteinExistence type="predicted"/>
<dbReference type="HOGENOM" id="CLU_008762_0_0_1"/>
<evidence type="ECO:0000313" key="3">
    <source>
        <dbReference type="EnsemblPlants" id="KQK96756"/>
    </source>
</evidence>
<dbReference type="Pfam" id="PF04578">
    <property type="entry name" value="DUF594"/>
    <property type="match status" value="1"/>
</dbReference>
<dbReference type="InParanoid" id="K3YCB1"/>
<dbReference type="InterPro" id="IPR007658">
    <property type="entry name" value="DUF594"/>
</dbReference>
<keyword evidence="1" id="KW-1133">Transmembrane helix</keyword>
<dbReference type="InterPro" id="IPR025315">
    <property type="entry name" value="DUF4220"/>
</dbReference>
<feature type="transmembrane region" description="Helical" evidence="1">
    <location>
        <begin position="56"/>
        <end position="75"/>
    </location>
</feature>
<sequence>YLFSYTANLTASYTDKCNLLTTVPASLIVFILAGLFFNLNLFSGISDVSAILNPKVRLFLSSVLSLFLPVMSYLFSEAKNKGDLPSAGLSLRALLILAWMLLVELLRRKVDEIRMRGYTSTIQRAGRVVWLGSLVFFNINIVAQRALFSMLWILCVTRLLQRLAFTEVEKRSYAHGKNAGLINSYMAQQMLGAHDVDQVIQGEHHELLKRCKYIVMGEEKLVKKVTAYGYELNEVTPRDSIITVGKVWELAESDHLFTTFDQNQHLRRLCLSFALFKLLRRRFEQLPAVMRAEEARDSRNLLLKGLRSSGQSTAEALFQVMNDEVNFLCEYNHSVTPVVLASPFFLLVNYFLILKIVLGFCIMSSLLSGNGNLMFTLQFISHNYAITRLSKVGICLLLSATESPSAFFFILDLFITFILIIILCYEEIWEFFIFILSNWYMVSLLCNYMAKPKWRGSCIFSGSFRFLMLLRSKLRNTNLDFKQFSVLDLCWQPLLALPATLSLKVTTAPVPNKLKQSIMEYMVEHERGTSHNTPLTKGESALTRNNLFYQLSWACNSNSLAEVTLTWHIATSLLEVDCPPRSTQEAASCKVATRLSKYCAYLVLFHPEILPDNQENVELFFEDICEELKNMLGSWDYYLSSRRIRVKKIMESIKGEDTTETTGWREVDVETTGQSHQSKVVTSGAKLGKLLMDQANNSPQTVWKVLADVWTELIIYIAASSDKERVKDVLVLGGEFITLLWALIMHTGISPPANDDSRSTS</sequence>
<dbReference type="OMA" id="FNINIVA"/>
<dbReference type="Proteomes" id="UP000004995">
    <property type="component" value="Unassembled WGS sequence"/>
</dbReference>
<accession>K3YCB1</accession>
<dbReference type="eggNOG" id="ENOG502QSWW">
    <property type="taxonomic scope" value="Eukaryota"/>
</dbReference>
<evidence type="ECO:0000256" key="1">
    <source>
        <dbReference type="SAM" id="Phobius"/>
    </source>
</evidence>
<protein>
    <recommendedName>
        <fullName evidence="2">DUF4220 domain-containing protein</fullName>
    </recommendedName>
</protein>
<feature type="transmembrane region" description="Helical" evidence="1">
    <location>
        <begin position="87"/>
        <end position="107"/>
    </location>
</feature>
<keyword evidence="1" id="KW-0472">Membrane</keyword>
<dbReference type="PANTHER" id="PTHR31325">
    <property type="entry name" value="OS01G0798800 PROTEIN-RELATED"/>
    <property type="match status" value="1"/>
</dbReference>
<feature type="transmembrane region" description="Helical" evidence="1">
    <location>
        <begin position="344"/>
        <end position="367"/>
    </location>
</feature>
<reference evidence="3" key="2">
    <citation type="submission" date="2018-08" db="UniProtKB">
        <authorList>
            <consortium name="EnsemblPlants"/>
        </authorList>
    </citation>
    <scope>IDENTIFICATION</scope>
    <source>
        <strain evidence="3">Yugu1</strain>
    </source>
</reference>